<evidence type="ECO:0000313" key="4">
    <source>
        <dbReference type="Proteomes" id="UP000509510"/>
    </source>
</evidence>
<dbReference type="Proteomes" id="UP000509510">
    <property type="component" value="Chromosome IV"/>
</dbReference>
<feature type="domain" description="Enoyl reductase (ER)" evidence="2">
    <location>
        <begin position="26"/>
        <end position="352"/>
    </location>
</feature>
<dbReference type="GO" id="GO:0008270">
    <property type="term" value="F:zinc ion binding"/>
    <property type="evidence" value="ECO:0007669"/>
    <property type="project" value="InterPro"/>
</dbReference>
<keyword evidence="4" id="KW-1185">Reference proteome</keyword>
<dbReference type="GO" id="GO:0005739">
    <property type="term" value="C:mitochondrion"/>
    <property type="evidence" value="ECO:0007669"/>
    <property type="project" value="TreeGrafter"/>
</dbReference>
<dbReference type="AlphaFoldDB" id="A0A7H8R388"/>
<protein>
    <recommendedName>
        <fullName evidence="2">Enoyl reductase (ER) domain-containing protein</fullName>
    </recommendedName>
</protein>
<evidence type="ECO:0000259" key="2">
    <source>
        <dbReference type="SMART" id="SM00829"/>
    </source>
</evidence>
<dbReference type="InterPro" id="IPR002364">
    <property type="entry name" value="Quin_OxRdtase/zeta-crystal_CS"/>
</dbReference>
<dbReference type="Gene3D" id="3.40.50.720">
    <property type="entry name" value="NAD(P)-binding Rossmann-like Domain"/>
    <property type="match status" value="1"/>
</dbReference>
<dbReference type="OrthoDB" id="3509362at2759"/>
<dbReference type="InterPro" id="IPR013149">
    <property type="entry name" value="ADH-like_C"/>
</dbReference>
<dbReference type="PANTHER" id="PTHR11695">
    <property type="entry name" value="ALCOHOL DEHYDROGENASE RELATED"/>
    <property type="match status" value="1"/>
</dbReference>
<dbReference type="PROSITE" id="PS01162">
    <property type="entry name" value="QOR_ZETA_CRYSTAL"/>
    <property type="match status" value="1"/>
</dbReference>
<dbReference type="SMART" id="SM00829">
    <property type="entry name" value="PKS_ER"/>
    <property type="match status" value="1"/>
</dbReference>
<dbReference type="InterPro" id="IPR050700">
    <property type="entry name" value="YIM1/Zinc_Alcohol_DH_Fams"/>
</dbReference>
<dbReference type="InterPro" id="IPR036291">
    <property type="entry name" value="NAD(P)-bd_dom_sf"/>
</dbReference>
<sequence>MSLPTNMRAWTYRTKGLPSTTVQLESDIKTPQPADLGPDDVLVEIHYVAFNGGVTSGIQGLRPRPLAFFLRQRDRVAITEFEFAGRLIAAGGNVLSTTTTTTTNHVSSRKDLKIGELVIGTVNPFKALRDGSGALAEYAITSAQFVVPYQLPGGEQSKLSLAEWAGLGGVGCTAIQAVERAGLKPGDKVLINGGSGGAGVMMVQVARSVIGPQGRLVATCSAANVELVKSLGADEVIDYRQHAPLHAYLAASEHAGSPFDAIIDNVGIQELFAHSPSYLAPGKKFIAIGAMNAELSLKGAFQLGYLMLWNQFCPVIFGGVPREFQFYSAKPDLPSLELLRKMSQEGSLRQVIDSIWEFEDVTK</sequence>
<accession>A0A7H8R388</accession>
<dbReference type="KEGG" id="trg:TRUGW13939_07873"/>
<dbReference type="RefSeq" id="XP_035346903.1">
    <property type="nucleotide sequence ID" value="XM_035491010.1"/>
</dbReference>
<keyword evidence="1" id="KW-0560">Oxidoreductase</keyword>
<dbReference type="InterPro" id="IPR020843">
    <property type="entry name" value="ER"/>
</dbReference>
<dbReference type="GeneID" id="55995363"/>
<gene>
    <name evidence="3" type="ORF">TRUGW13939_07873</name>
</gene>
<dbReference type="SUPFAM" id="SSF50129">
    <property type="entry name" value="GroES-like"/>
    <property type="match status" value="1"/>
</dbReference>
<dbReference type="SUPFAM" id="SSF51735">
    <property type="entry name" value="NAD(P)-binding Rossmann-fold domains"/>
    <property type="match status" value="1"/>
</dbReference>
<dbReference type="Gene3D" id="3.90.180.10">
    <property type="entry name" value="Medium-chain alcohol dehydrogenases, catalytic domain"/>
    <property type="match status" value="1"/>
</dbReference>
<proteinExistence type="predicted"/>
<evidence type="ECO:0000256" key="1">
    <source>
        <dbReference type="ARBA" id="ARBA00023002"/>
    </source>
</evidence>
<dbReference type="PANTHER" id="PTHR11695:SF294">
    <property type="entry name" value="RETICULON-4-INTERACTING PROTEIN 1, MITOCHONDRIAL"/>
    <property type="match status" value="1"/>
</dbReference>
<dbReference type="CDD" id="cd08267">
    <property type="entry name" value="MDR1"/>
    <property type="match status" value="1"/>
</dbReference>
<name>A0A7H8R388_TALRU</name>
<reference evidence="4" key="1">
    <citation type="submission" date="2020-06" db="EMBL/GenBank/DDBJ databases">
        <title>A chromosome-scale genome assembly of Talaromyces rugulosus W13939.</title>
        <authorList>
            <person name="Wang B."/>
            <person name="Guo L."/>
            <person name="Ye K."/>
            <person name="Wang L."/>
        </authorList>
    </citation>
    <scope>NUCLEOTIDE SEQUENCE [LARGE SCALE GENOMIC DNA]</scope>
    <source>
        <strain evidence="4">W13939</strain>
    </source>
</reference>
<organism evidence="3 4">
    <name type="scientific">Talaromyces rugulosus</name>
    <name type="common">Penicillium rugulosum</name>
    <dbReference type="NCBI Taxonomy" id="121627"/>
    <lineage>
        <taxon>Eukaryota</taxon>
        <taxon>Fungi</taxon>
        <taxon>Dikarya</taxon>
        <taxon>Ascomycota</taxon>
        <taxon>Pezizomycotina</taxon>
        <taxon>Eurotiomycetes</taxon>
        <taxon>Eurotiomycetidae</taxon>
        <taxon>Eurotiales</taxon>
        <taxon>Trichocomaceae</taxon>
        <taxon>Talaromyces</taxon>
        <taxon>Talaromyces sect. Islandici</taxon>
    </lineage>
</organism>
<dbReference type="EMBL" id="CP055901">
    <property type="protein sequence ID" value="QKX60727.1"/>
    <property type="molecule type" value="Genomic_DNA"/>
</dbReference>
<dbReference type="InterPro" id="IPR011032">
    <property type="entry name" value="GroES-like_sf"/>
</dbReference>
<evidence type="ECO:0000313" key="3">
    <source>
        <dbReference type="EMBL" id="QKX60727.1"/>
    </source>
</evidence>
<dbReference type="GO" id="GO:0016491">
    <property type="term" value="F:oxidoreductase activity"/>
    <property type="evidence" value="ECO:0007669"/>
    <property type="project" value="UniProtKB-KW"/>
</dbReference>
<dbReference type="Pfam" id="PF00107">
    <property type="entry name" value="ADH_zinc_N"/>
    <property type="match status" value="1"/>
</dbReference>